<dbReference type="Proteomes" id="UP000199614">
    <property type="component" value="Unassembled WGS sequence"/>
</dbReference>
<evidence type="ECO:0000256" key="7">
    <source>
        <dbReference type="RuleBase" id="RU363032"/>
    </source>
</evidence>
<evidence type="ECO:0000256" key="8">
    <source>
        <dbReference type="SAM" id="MobiDB-lite"/>
    </source>
</evidence>
<evidence type="ECO:0000256" key="3">
    <source>
        <dbReference type="ARBA" id="ARBA00022475"/>
    </source>
</evidence>
<evidence type="ECO:0000256" key="6">
    <source>
        <dbReference type="ARBA" id="ARBA00023136"/>
    </source>
</evidence>
<dbReference type="OrthoDB" id="9796361at2"/>
<protein>
    <submittedName>
        <fullName evidence="10">Sulfonate transport system permease protein</fullName>
    </submittedName>
</protein>
<keyword evidence="4 7" id="KW-0812">Transmembrane</keyword>
<dbReference type="InterPro" id="IPR000515">
    <property type="entry name" value="MetI-like"/>
</dbReference>
<dbReference type="InterPro" id="IPR035906">
    <property type="entry name" value="MetI-like_sf"/>
</dbReference>
<evidence type="ECO:0000256" key="4">
    <source>
        <dbReference type="ARBA" id="ARBA00022692"/>
    </source>
</evidence>
<evidence type="ECO:0000259" key="9">
    <source>
        <dbReference type="PROSITE" id="PS50928"/>
    </source>
</evidence>
<name>A0A1I5BG93_PSUAM</name>
<reference evidence="10 11" key="1">
    <citation type="submission" date="2016-10" db="EMBL/GenBank/DDBJ databases">
        <authorList>
            <person name="de Groot N.N."/>
        </authorList>
    </citation>
    <scope>NUCLEOTIDE SEQUENCE [LARGE SCALE GENOMIC DNA]</scope>
    <source>
        <strain evidence="10 11">CGMCC 4.1877</strain>
    </source>
</reference>
<dbReference type="FunFam" id="1.10.3720.10:FF:000003">
    <property type="entry name" value="Aliphatic sulfonate ABC transporter permease"/>
    <property type="match status" value="1"/>
</dbReference>
<accession>A0A1I5BG93</accession>
<dbReference type="PANTHER" id="PTHR30151:SF38">
    <property type="entry name" value="ALIPHATIC SULFONATES TRANSPORT PERMEASE PROTEIN SSUC-RELATED"/>
    <property type="match status" value="1"/>
</dbReference>
<evidence type="ECO:0000313" key="11">
    <source>
        <dbReference type="Proteomes" id="UP000199614"/>
    </source>
</evidence>
<gene>
    <name evidence="10" type="ORF">SAMN05216207_102077</name>
</gene>
<dbReference type="PANTHER" id="PTHR30151">
    <property type="entry name" value="ALKANE SULFONATE ABC TRANSPORTER-RELATED, MEMBRANE SUBUNIT"/>
    <property type="match status" value="1"/>
</dbReference>
<keyword evidence="2 7" id="KW-0813">Transport</keyword>
<dbReference type="EMBL" id="FOUY01000020">
    <property type="protein sequence ID" value="SFN73511.1"/>
    <property type="molecule type" value="Genomic_DNA"/>
</dbReference>
<dbReference type="CDD" id="cd06261">
    <property type="entry name" value="TM_PBP2"/>
    <property type="match status" value="1"/>
</dbReference>
<organism evidence="10 11">
    <name type="scientific">Pseudonocardia ammonioxydans</name>
    <dbReference type="NCBI Taxonomy" id="260086"/>
    <lineage>
        <taxon>Bacteria</taxon>
        <taxon>Bacillati</taxon>
        <taxon>Actinomycetota</taxon>
        <taxon>Actinomycetes</taxon>
        <taxon>Pseudonocardiales</taxon>
        <taxon>Pseudonocardiaceae</taxon>
        <taxon>Pseudonocardia</taxon>
    </lineage>
</organism>
<feature type="transmembrane region" description="Helical" evidence="7">
    <location>
        <begin position="244"/>
        <end position="262"/>
    </location>
</feature>
<feature type="transmembrane region" description="Helical" evidence="7">
    <location>
        <begin position="148"/>
        <end position="167"/>
    </location>
</feature>
<evidence type="ECO:0000256" key="2">
    <source>
        <dbReference type="ARBA" id="ARBA00022448"/>
    </source>
</evidence>
<dbReference type="AlphaFoldDB" id="A0A1I5BG93"/>
<evidence type="ECO:0000256" key="5">
    <source>
        <dbReference type="ARBA" id="ARBA00022989"/>
    </source>
</evidence>
<feature type="transmembrane region" description="Helical" evidence="7">
    <location>
        <begin position="124"/>
        <end position="142"/>
    </location>
</feature>
<dbReference type="GO" id="GO:0042918">
    <property type="term" value="P:alkanesulfonate transmembrane transport"/>
    <property type="evidence" value="ECO:0007669"/>
    <property type="project" value="UniProtKB-ARBA"/>
</dbReference>
<dbReference type="SUPFAM" id="SSF161098">
    <property type="entry name" value="MetI-like"/>
    <property type="match status" value="1"/>
</dbReference>
<feature type="transmembrane region" description="Helical" evidence="7">
    <location>
        <begin position="89"/>
        <end position="112"/>
    </location>
</feature>
<keyword evidence="5 7" id="KW-1133">Transmembrane helix</keyword>
<feature type="transmembrane region" description="Helical" evidence="7">
    <location>
        <begin position="207"/>
        <end position="232"/>
    </location>
</feature>
<comment type="subcellular location">
    <subcellularLocation>
        <location evidence="1 7">Cell membrane</location>
        <topology evidence="1 7">Multi-pass membrane protein</topology>
    </subcellularLocation>
</comment>
<evidence type="ECO:0000313" key="10">
    <source>
        <dbReference type="EMBL" id="SFN73511.1"/>
    </source>
</evidence>
<dbReference type="RefSeq" id="WP_093346162.1">
    <property type="nucleotide sequence ID" value="NZ_FOUY01000020.1"/>
</dbReference>
<dbReference type="GO" id="GO:0005886">
    <property type="term" value="C:plasma membrane"/>
    <property type="evidence" value="ECO:0007669"/>
    <property type="project" value="UniProtKB-SubCell"/>
</dbReference>
<proteinExistence type="inferred from homology"/>
<evidence type="ECO:0000256" key="1">
    <source>
        <dbReference type="ARBA" id="ARBA00004651"/>
    </source>
</evidence>
<feature type="domain" description="ABC transmembrane type-1" evidence="9">
    <location>
        <begin position="78"/>
        <end position="262"/>
    </location>
</feature>
<dbReference type="Gene3D" id="1.10.3720.10">
    <property type="entry name" value="MetI-like"/>
    <property type="match status" value="1"/>
</dbReference>
<feature type="region of interest" description="Disordered" evidence="8">
    <location>
        <begin position="1"/>
        <end position="29"/>
    </location>
</feature>
<keyword evidence="11" id="KW-1185">Reference proteome</keyword>
<comment type="similarity">
    <text evidence="7">Belongs to the binding-protein-dependent transport system permease family.</text>
</comment>
<dbReference type="Pfam" id="PF00528">
    <property type="entry name" value="BPD_transp_1"/>
    <property type="match status" value="1"/>
</dbReference>
<dbReference type="STRING" id="260086.SAMN05216207_102077"/>
<dbReference type="PROSITE" id="PS50928">
    <property type="entry name" value="ABC_TM1"/>
    <property type="match status" value="1"/>
</dbReference>
<keyword evidence="6 7" id="KW-0472">Membrane</keyword>
<keyword evidence="3" id="KW-1003">Cell membrane</keyword>
<sequence>MSSTTLARTAGDRDVAATRATTPRPTRRRPDLRRWISPVTIVLLWQLASSTGVLAEDELASPVRVVTAAIDVTVSGELPEGLLVSLGRVALGLVLGLTVGVTLGLVSGLSRWGGHLVDPPVQMLRTLPHLGLVPLFILWFGVGELPKVLLVALGVLFPMYLNVHAGVRGVDPKLLEAASVSGFTPAERLRHVVLPGAMPSTLTGLRLALGIAWLSIIVAETTAADAGLGYMIMNAREFLRTDVIVVGLAVYALLGLTTDALVRRLERTVLAWRPAGPAGADR</sequence>